<dbReference type="PANTHER" id="PTHR42039">
    <property type="entry name" value="PUTATIVE (AFU_ORTHOLOGUE AFUA_3G02940)-RELATED"/>
    <property type="match status" value="1"/>
</dbReference>
<evidence type="ECO:0000256" key="1">
    <source>
        <dbReference type="SAM" id="MobiDB-lite"/>
    </source>
</evidence>
<comment type="caution">
    <text evidence="3">The sequence shown here is derived from an EMBL/GenBank/DDBJ whole genome shotgun (WGS) entry which is preliminary data.</text>
</comment>
<feature type="region of interest" description="Disordered" evidence="1">
    <location>
        <begin position="86"/>
        <end position="106"/>
    </location>
</feature>
<evidence type="ECO:0000313" key="3">
    <source>
        <dbReference type="EMBL" id="KKY19516.1"/>
    </source>
</evidence>
<sequence>MKFTSALLLTAVSAGALAQPAHRRHQKFHDQKRAVGDIVVVTMDGQVVSWVNEYDGSAATTTAAAASATAPAETSATATASVEVSSGETSASSTASASSASNSGSASTYSDFCSSSSKNKRATSEEIAYTGNTGCDGEWGTNWKLIDSDLVDDYDYTATFTLDDSNTEDWKCVCWNKIAPDGTISGWFGHSAVSFTLSPGSTQNVAIDSNTQGGCSCGEGSVPKSSYGAWAGTWLELDVDNTSNDGWSGTDISSLVATDADMDVQGMSVTWDSCTSTILSDGSGTNAYVEGTNDLDGVGCNIPAGSLNLAVTVGYSE</sequence>
<feature type="signal peptide" evidence="2">
    <location>
        <begin position="1"/>
        <end position="18"/>
    </location>
</feature>
<proteinExistence type="predicted"/>
<protein>
    <submittedName>
        <fullName evidence="3">Putative allergen asp f 4</fullName>
    </submittedName>
</protein>
<evidence type="ECO:0000256" key="2">
    <source>
        <dbReference type="SAM" id="SignalP"/>
    </source>
</evidence>
<feature type="chain" id="PRO_5002543384" evidence="2">
    <location>
        <begin position="19"/>
        <end position="317"/>
    </location>
</feature>
<dbReference type="PANTHER" id="PTHR42039:SF1">
    <property type="entry name" value="PUTATIVE (AFU_ORTHOLOGUE AFUA_3G02940)-RELATED"/>
    <property type="match status" value="1"/>
</dbReference>
<gene>
    <name evidence="3" type="ORF">UCRPC4_g04499</name>
</gene>
<keyword evidence="4" id="KW-1185">Reference proteome</keyword>
<dbReference type="GO" id="GO:0019863">
    <property type="term" value="F:IgE binding"/>
    <property type="evidence" value="ECO:0007669"/>
    <property type="project" value="InterPro"/>
</dbReference>
<accession>A0A0G2EB37</accession>
<dbReference type="EMBL" id="LCWF01000107">
    <property type="protein sequence ID" value="KKY19516.1"/>
    <property type="molecule type" value="Genomic_DNA"/>
</dbReference>
<dbReference type="OrthoDB" id="118256at2759"/>
<name>A0A0G2EB37_PHACM</name>
<dbReference type="AlphaFoldDB" id="A0A0G2EB37"/>
<evidence type="ECO:0000313" key="4">
    <source>
        <dbReference type="Proteomes" id="UP000053317"/>
    </source>
</evidence>
<organism evidence="3 4">
    <name type="scientific">Phaeomoniella chlamydospora</name>
    <name type="common">Phaeoacremonium chlamydosporum</name>
    <dbReference type="NCBI Taxonomy" id="158046"/>
    <lineage>
        <taxon>Eukaryota</taxon>
        <taxon>Fungi</taxon>
        <taxon>Dikarya</taxon>
        <taxon>Ascomycota</taxon>
        <taxon>Pezizomycotina</taxon>
        <taxon>Eurotiomycetes</taxon>
        <taxon>Chaetothyriomycetidae</taxon>
        <taxon>Phaeomoniellales</taxon>
        <taxon>Phaeomoniellaceae</taxon>
        <taxon>Phaeomoniella</taxon>
    </lineage>
</organism>
<reference evidence="3 4" key="2">
    <citation type="submission" date="2015-05" db="EMBL/GenBank/DDBJ databases">
        <authorList>
            <person name="Morales-Cruz A."/>
            <person name="Amrine K.C."/>
            <person name="Cantu D."/>
        </authorList>
    </citation>
    <scope>NUCLEOTIDE SEQUENCE [LARGE SCALE GENOMIC DNA]</scope>
    <source>
        <strain evidence="3">UCRPC4</strain>
    </source>
</reference>
<dbReference type="GO" id="GO:0005576">
    <property type="term" value="C:extracellular region"/>
    <property type="evidence" value="ECO:0007669"/>
    <property type="project" value="InterPro"/>
</dbReference>
<dbReference type="Pfam" id="PF25312">
    <property type="entry name" value="Allergen_Asp_f_4"/>
    <property type="match status" value="1"/>
</dbReference>
<dbReference type="Proteomes" id="UP000053317">
    <property type="component" value="Unassembled WGS sequence"/>
</dbReference>
<dbReference type="InterPro" id="IPR038903">
    <property type="entry name" value="Allergen_Asp_f_4"/>
</dbReference>
<reference evidence="3 4" key="1">
    <citation type="submission" date="2015-05" db="EMBL/GenBank/DDBJ databases">
        <title>Distinctive expansion of gene families associated with plant cell wall degradation and secondary metabolism in the genomes of grapevine trunk pathogens.</title>
        <authorList>
            <person name="Lawrence D.P."/>
            <person name="Travadon R."/>
            <person name="Rolshausen P.E."/>
            <person name="Baumgartner K."/>
        </authorList>
    </citation>
    <scope>NUCLEOTIDE SEQUENCE [LARGE SCALE GENOMIC DNA]</scope>
    <source>
        <strain evidence="3">UCRPC4</strain>
    </source>
</reference>
<keyword evidence="2" id="KW-0732">Signal</keyword>